<proteinExistence type="predicted"/>
<evidence type="ECO:0000313" key="2">
    <source>
        <dbReference type="Proteomes" id="UP000054815"/>
    </source>
</evidence>
<protein>
    <submittedName>
        <fullName evidence="1">Uncharacterized protein</fullName>
    </submittedName>
</protein>
<dbReference type="EMBL" id="JYDU01000253">
    <property type="protein sequence ID" value="KRX88052.1"/>
    <property type="molecule type" value="Genomic_DNA"/>
</dbReference>
<dbReference type="AlphaFoldDB" id="A0A0V0XJJ5"/>
<dbReference type="Proteomes" id="UP000054815">
    <property type="component" value="Unassembled WGS sequence"/>
</dbReference>
<reference evidence="1 2" key="1">
    <citation type="submission" date="2015-01" db="EMBL/GenBank/DDBJ databases">
        <title>Evolution of Trichinella species and genotypes.</title>
        <authorList>
            <person name="Korhonen P.K."/>
            <person name="Edoardo P."/>
            <person name="Giuseppe L.R."/>
            <person name="Gasser R.B."/>
        </authorList>
    </citation>
    <scope>NUCLEOTIDE SEQUENCE [LARGE SCALE GENOMIC DNA]</scope>
    <source>
        <strain evidence="1">ISS141</strain>
    </source>
</reference>
<accession>A0A0V0XJJ5</accession>
<evidence type="ECO:0000313" key="1">
    <source>
        <dbReference type="EMBL" id="KRX88052.1"/>
    </source>
</evidence>
<comment type="caution">
    <text evidence="1">The sequence shown here is derived from an EMBL/GenBank/DDBJ whole genome shotgun (WGS) entry which is preliminary data.</text>
</comment>
<organism evidence="1 2">
    <name type="scientific">Trichinella pseudospiralis</name>
    <name type="common">Parasitic roundworm</name>
    <dbReference type="NCBI Taxonomy" id="6337"/>
    <lineage>
        <taxon>Eukaryota</taxon>
        <taxon>Metazoa</taxon>
        <taxon>Ecdysozoa</taxon>
        <taxon>Nematoda</taxon>
        <taxon>Enoplea</taxon>
        <taxon>Dorylaimia</taxon>
        <taxon>Trichinellida</taxon>
        <taxon>Trichinellidae</taxon>
        <taxon>Trichinella</taxon>
    </lineage>
</organism>
<gene>
    <name evidence="1" type="ORF">T4E_10107</name>
</gene>
<name>A0A0V0XJJ5_TRIPS</name>
<sequence length="74" mass="8236">MVLLELMKKSVQLVCNPCSMEKQHLCLSFVQSTSTFSNSLTTLYRSLVYGPQVVLFADHSDHGLSEQGHSHISP</sequence>